<evidence type="ECO:0000313" key="1">
    <source>
        <dbReference type="EMBL" id="EJX02785.1"/>
    </source>
</evidence>
<comment type="caution">
    <text evidence="1">The sequence shown here is derived from an EMBL/GenBank/DDBJ whole genome shotgun (WGS) entry which is preliminary data.</text>
</comment>
<dbReference type="EMBL" id="AMCI01002413">
    <property type="protein sequence ID" value="EJX02785.1"/>
    <property type="molecule type" value="Genomic_DNA"/>
</dbReference>
<name>J9GRK5_9ZZZZ</name>
<sequence>MLHAQAYGKGFRLHGKAFFIKHGKGISGAVANGKDTDLGRKLFSVFQLYLIELVVFKFSSP</sequence>
<organism evidence="1">
    <name type="scientific">gut metagenome</name>
    <dbReference type="NCBI Taxonomy" id="749906"/>
    <lineage>
        <taxon>unclassified sequences</taxon>
        <taxon>metagenomes</taxon>
        <taxon>organismal metagenomes</taxon>
    </lineage>
</organism>
<gene>
    <name evidence="1" type="ORF">EVA_09111</name>
</gene>
<dbReference type="AlphaFoldDB" id="J9GRK5"/>
<proteinExistence type="predicted"/>
<accession>J9GRK5</accession>
<protein>
    <submittedName>
        <fullName evidence="1">Uncharacterized protein</fullName>
    </submittedName>
</protein>
<reference evidence="1" key="1">
    <citation type="journal article" date="2012" name="PLoS ONE">
        <title>Gene sets for utilization of primary and secondary nutrition supplies in the distal gut of endangered iberian lynx.</title>
        <authorList>
            <person name="Alcaide M."/>
            <person name="Messina E."/>
            <person name="Richter M."/>
            <person name="Bargiela R."/>
            <person name="Peplies J."/>
            <person name="Huws S.A."/>
            <person name="Newbold C.J."/>
            <person name="Golyshin P.N."/>
            <person name="Simon M.A."/>
            <person name="Lopez G."/>
            <person name="Yakimov M.M."/>
            <person name="Ferrer M."/>
        </authorList>
    </citation>
    <scope>NUCLEOTIDE SEQUENCE</scope>
</reference>